<accession>A0ABT8G4F3</accession>
<keyword evidence="1" id="KW-1133">Transmembrane helix</keyword>
<keyword evidence="3" id="KW-1185">Reference proteome</keyword>
<dbReference type="RefSeq" id="WP_301130101.1">
    <property type="nucleotide sequence ID" value="NZ_JAUHPV010000010.1"/>
</dbReference>
<evidence type="ECO:0000313" key="3">
    <source>
        <dbReference type="Proteomes" id="UP001172738"/>
    </source>
</evidence>
<evidence type="ECO:0000256" key="1">
    <source>
        <dbReference type="SAM" id="Phobius"/>
    </source>
</evidence>
<comment type="caution">
    <text evidence="2">The sequence shown here is derived from an EMBL/GenBank/DDBJ whole genome shotgun (WGS) entry which is preliminary data.</text>
</comment>
<keyword evidence="1" id="KW-0472">Membrane</keyword>
<organism evidence="2 3">
    <name type="scientific">Demequina zhanjiangensis</name>
    <dbReference type="NCBI Taxonomy" id="3051659"/>
    <lineage>
        <taxon>Bacteria</taxon>
        <taxon>Bacillati</taxon>
        <taxon>Actinomycetota</taxon>
        <taxon>Actinomycetes</taxon>
        <taxon>Micrococcales</taxon>
        <taxon>Demequinaceae</taxon>
        <taxon>Demequina</taxon>
    </lineage>
</organism>
<feature type="transmembrane region" description="Helical" evidence="1">
    <location>
        <begin position="28"/>
        <end position="52"/>
    </location>
</feature>
<sequence>MSQTGQGAEAPLGEQTSPVKARRRRGPWIVAVVIAAVLATIAVGIGGGFLLFSQAEAAASAAPTSEAPAASPDAPEPTRESVIAENGSVPSYLGTDLDGVAVWNLRNYWGHLSIPDGWADVTAEHLEAQPEDGDWLGGVWALDGGTAAASDALLQVDVFAAGDSASLPIEDAMDGYYLPADRSGLGAMEVGQSPLGYETATVELTGDSTDTLLLLVRCGDSDVTFTLTTPSGGLKPFRAEVEAAAASYRADG</sequence>
<reference evidence="2" key="1">
    <citation type="submission" date="2023-06" db="EMBL/GenBank/DDBJ databases">
        <title>SYSU T00b26.</title>
        <authorList>
            <person name="Gao L."/>
            <person name="Fang B.-Z."/>
            <person name="Li W.-J."/>
        </authorList>
    </citation>
    <scope>NUCLEOTIDE SEQUENCE</scope>
    <source>
        <strain evidence="2">SYSU T00b26</strain>
    </source>
</reference>
<dbReference type="EMBL" id="JAUHPV010000010">
    <property type="protein sequence ID" value="MDN4474029.1"/>
    <property type="molecule type" value="Genomic_DNA"/>
</dbReference>
<protein>
    <submittedName>
        <fullName evidence="2">Uncharacterized protein</fullName>
    </submittedName>
</protein>
<dbReference type="Proteomes" id="UP001172738">
    <property type="component" value="Unassembled WGS sequence"/>
</dbReference>
<keyword evidence="1" id="KW-0812">Transmembrane</keyword>
<proteinExistence type="predicted"/>
<name>A0ABT8G4F3_9MICO</name>
<gene>
    <name evidence="2" type="ORF">QQX04_13595</name>
</gene>
<evidence type="ECO:0000313" key="2">
    <source>
        <dbReference type="EMBL" id="MDN4474029.1"/>
    </source>
</evidence>